<proteinExistence type="predicted"/>
<dbReference type="EMBL" id="MN740657">
    <property type="protein sequence ID" value="QHU06559.1"/>
    <property type="molecule type" value="Genomic_DNA"/>
</dbReference>
<protein>
    <submittedName>
        <fullName evidence="1">Uncharacterized protein</fullName>
    </submittedName>
</protein>
<dbReference type="AlphaFoldDB" id="A0A6C0JLT5"/>
<name>A0A6C0JLT5_9ZZZZ</name>
<sequence length="325" mass="37776">MDIYDSRTVIDFQKFTFSGHLRAHVYKVLDENIKLGHADYACYWSLELMCSGLTHSLWQAFFEAAAKHINRGAPNVFLYLVRMYEKFSPYENQYDITQMTEIRNNSEARVLICEVASSLALCRKNKLPVIPKIKPEHDFKQQTVTENLKSPSANYARHIAKLKDPLELYIPLNELVYCMRPETRDINKALYWVSWILKYASQYKKQNKTELICSRRPNDYCDAKSYNNAIWLIWDAVLDASKSSPQSGLLADYIDALFKIHCLRWTPSLLKPRLPFLAVAIQFICESTSMDIHYSVPNNITMVHDIVSNIPQWIQAIIQTQKTFS</sequence>
<organism evidence="1">
    <name type="scientific">viral metagenome</name>
    <dbReference type="NCBI Taxonomy" id="1070528"/>
    <lineage>
        <taxon>unclassified sequences</taxon>
        <taxon>metagenomes</taxon>
        <taxon>organismal metagenomes</taxon>
    </lineage>
</organism>
<evidence type="ECO:0000313" key="1">
    <source>
        <dbReference type="EMBL" id="QHU06559.1"/>
    </source>
</evidence>
<reference evidence="1" key="1">
    <citation type="journal article" date="2020" name="Nature">
        <title>Giant virus diversity and host interactions through global metagenomics.</title>
        <authorList>
            <person name="Schulz F."/>
            <person name="Roux S."/>
            <person name="Paez-Espino D."/>
            <person name="Jungbluth S."/>
            <person name="Walsh D.A."/>
            <person name="Denef V.J."/>
            <person name="McMahon K.D."/>
            <person name="Konstantinidis K.T."/>
            <person name="Eloe-Fadrosh E.A."/>
            <person name="Kyrpides N.C."/>
            <person name="Woyke T."/>
        </authorList>
    </citation>
    <scope>NUCLEOTIDE SEQUENCE</scope>
    <source>
        <strain evidence="1">GVMAG-S-1035315-10</strain>
    </source>
</reference>
<accession>A0A6C0JLT5</accession>